<gene>
    <name evidence="3" type="ORF">EOD42_22970</name>
</gene>
<keyword evidence="4" id="KW-1185">Reference proteome</keyword>
<comment type="similarity">
    <text evidence="1">Belongs to the amidase family.</text>
</comment>
<dbReference type="InterPro" id="IPR023631">
    <property type="entry name" value="Amidase_dom"/>
</dbReference>
<dbReference type="GO" id="GO:0003824">
    <property type="term" value="F:catalytic activity"/>
    <property type="evidence" value="ECO:0007669"/>
    <property type="project" value="InterPro"/>
</dbReference>
<name>A0A437LZ06_9PROT</name>
<reference evidence="3 4" key="1">
    <citation type="submission" date="2019-01" db="EMBL/GenBank/DDBJ databases">
        <authorList>
            <person name="Chen W.-M."/>
        </authorList>
    </citation>
    <scope>NUCLEOTIDE SEQUENCE [LARGE SCALE GENOMIC DNA]</scope>
    <source>
        <strain evidence="3 4">CCP-6</strain>
    </source>
</reference>
<accession>A0A437LZ06</accession>
<dbReference type="RefSeq" id="WP_127789937.1">
    <property type="nucleotide sequence ID" value="NZ_SACL01000012.1"/>
</dbReference>
<proteinExistence type="inferred from homology"/>
<sequence>MTLAMSWDEWAATDAVGLAGLIRQGKLSAAEAAAQAAAGIARMNPTLNGVVEVFDDVVADPLKDGMNPAGPLGGVPYLMKDLGPTLKGRLQEMGSKLMVGNRAAADSFLAGKIRNAGLNVIGRSTTPEFGCCSSAENPAMYVTRNPWNLEYTTNGSSAGTAAMVGAGVLPISHATDGGGSIRIPAGATGSIGLKPSRGVFSIAPYASDLTGLVSIQGCHTRTVRDTAAFVDACRGGAPGEFMPYWQPAEPYTRLIQRDPGRLRIALSHEWGEYRAIPHFVAELERAGRLLESLGHHVEWALPKVDFRAAFAAQTTCYISNFAQTVNNLVTSLGLDSPPADLVEPINIRIWQEGMKTSFTERAKMQAVFNSTSRAFGEFFEEWDIILTPITALPTPRLGTTEYLTISDNPDIYDWFANLWRQFSYTPLENLAGIPAVSLPMGMQESGVPLGIQAIAGQAQDGLLLQLAAQIERALDGRWNDGRKAGVHVTAG</sequence>
<evidence type="ECO:0000313" key="3">
    <source>
        <dbReference type="EMBL" id="RVT90669.1"/>
    </source>
</evidence>
<dbReference type="InterPro" id="IPR036928">
    <property type="entry name" value="AS_sf"/>
</dbReference>
<protein>
    <submittedName>
        <fullName evidence="3">Amidase</fullName>
    </submittedName>
</protein>
<dbReference type="Pfam" id="PF01425">
    <property type="entry name" value="Amidase"/>
    <property type="match status" value="1"/>
</dbReference>
<organism evidence="3 4">
    <name type="scientific">Rhodovarius crocodyli</name>
    <dbReference type="NCBI Taxonomy" id="1979269"/>
    <lineage>
        <taxon>Bacteria</taxon>
        <taxon>Pseudomonadati</taxon>
        <taxon>Pseudomonadota</taxon>
        <taxon>Alphaproteobacteria</taxon>
        <taxon>Acetobacterales</taxon>
        <taxon>Roseomonadaceae</taxon>
        <taxon>Rhodovarius</taxon>
    </lineage>
</organism>
<dbReference type="OrthoDB" id="9811471at2"/>
<dbReference type="EMBL" id="SACL01000012">
    <property type="protein sequence ID" value="RVT90669.1"/>
    <property type="molecule type" value="Genomic_DNA"/>
</dbReference>
<evidence type="ECO:0000259" key="2">
    <source>
        <dbReference type="Pfam" id="PF01425"/>
    </source>
</evidence>
<dbReference type="AlphaFoldDB" id="A0A437LZ06"/>
<dbReference type="SUPFAM" id="SSF75304">
    <property type="entry name" value="Amidase signature (AS) enzymes"/>
    <property type="match status" value="1"/>
</dbReference>
<evidence type="ECO:0000313" key="4">
    <source>
        <dbReference type="Proteomes" id="UP000282957"/>
    </source>
</evidence>
<dbReference type="Gene3D" id="3.90.1300.10">
    <property type="entry name" value="Amidase signature (AS) domain"/>
    <property type="match status" value="1"/>
</dbReference>
<dbReference type="Proteomes" id="UP000282957">
    <property type="component" value="Unassembled WGS sequence"/>
</dbReference>
<dbReference type="PANTHER" id="PTHR11895:SF7">
    <property type="entry name" value="GLUTAMYL-TRNA(GLN) AMIDOTRANSFERASE SUBUNIT A, MITOCHONDRIAL"/>
    <property type="match status" value="1"/>
</dbReference>
<dbReference type="InterPro" id="IPR000120">
    <property type="entry name" value="Amidase"/>
</dbReference>
<dbReference type="PANTHER" id="PTHR11895">
    <property type="entry name" value="TRANSAMIDASE"/>
    <property type="match status" value="1"/>
</dbReference>
<feature type="domain" description="Amidase" evidence="2">
    <location>
        <begin position="39"/>
        <end position="464"/>
    </location>
</feature>
<comment type="caution">
    <text evidence="3">The sequence shown here is derived from an EMBL/GenBank/DDBJ whole genome shotgun (WGS) entry which is preliminary data.</text>
</comment>
<evidence type="ECO:0000256" key="1">
    <source>
        <dbReference type="ARBA" id="ARBA00009199"/>
    </source>
</evidence>